<dbReference type="AlphaFoldDB" id="A0A5B2VFQ6"/>
<name>A0A5B2VFQ6_9BACT</name>
<dbReference type="Gene3D" id="1.50.10.20">
    <property type="match status" value="1"/>
</dbReference>
<organism evidence="1 2">
    <name type="scientific">Chitinophaga agrisoli</name>
    <dbReference type="NCBI Taxonomy" id="2607653"/>
    <lineage>
        <taxon>Bacteria</taxon>
        <taxon>Pseudomonadati</taxon>
        <taxon>Bacteroidota</taxon>
        <taxon>Chitinophagia</taxon>
        <taxon>Chitinophagales</taxon>
        <taxon>Chitinophagaceae</taxon>
        <taxon>Chitinophaga</taxon>
    </lineage>
</organism>
<gene>
    <name evidence="1" type="primary">pelA</name>
    <name evidence="1" type="ORF">F0L74_19420</name>
</gene>
<dbReference type="SUPFAM" id="SSF81853">
    <property type="entry name" value="Family 10 polysaccharide lyase"/>
    <property type="match status" value="1"/>
</dbReference>
<keyword evidence="2" id="KW-1185">Reference proteome</keyword>
<evidence type="ECO:0000313" key="2">
    <source>
        <dbReference type="Proteomes" id="UP000324611"/>
    </source>
</evidence>
<evidence type="ECO:0000313" key="1">
    <source>
        <dbReference type="EMBL" id="KAA2238403.1"/>
    </source>
</evidence>
<reference evidence="1 2" key="1">
    <citation type="submission" date="2019-09" db="EMBL/GenBank/DDBJ databases">
        <title>Chitinophaga ginsengihumi sp. nov., isolated from soil of ginseng rhizosphere.</title>
        <authorList>
            <person name="Lee J."/>
        </authorList>
    </citation>
    <scope>NUCLEOTIDE SEQUENCE [LARGE SCALE GENOMIC DNA]</scope>
    <source>
        <strain evidence="1 2">BN140078</strain>
    </source>
</reference>
<dbReference type="InterPro" id="IPR012669">
    <property type="entry name" value="Pectate_lyase"/>
</dbReference>
<reference evidence="1 2" key="2">
    <citation type="submission" date="2019-09" db="EMBL/GenBank/DDBJ databases">
        <authorList>
            <person name="Jin C."/>
        </authorList>
    </citation>
    <scope>NUCLEOTIDE SEQUENCE [LARGE SCALE GENOMIC DNA]</scope>
    <source>
        <strain evidence="1 2">BN140078</strain>
    </source>
</reference>
<keyword evidence="1" id="KW-0456">Lyase</keyword>
<dbReference type="EC" id="4.2.2.2" evidence="1"/>
<protein>
    <submittedName>
        <fullName evidence="1">Pectate lyase</fullName>
        <ecNumber evidence="1">4.2.2.2</ecNumber>
    </submittedName>
</protein>
<dbReference type="EMBL" id="VUOC01000004">
    <property type="protein sequence ID" value="KAA2238403.1"/>
    <property type="molecule type" value="Genomic_DNA"/>
</dbReference>
<dbReference type="GO" id="GO:0030570">
    <property type="term" value="F:pectate lyase activity"/>
    <property type="evidence" value="ECO:0007669"/>
    <property type="project" value="UniProtKB-EC"/>
</dbReference>
<comment type="caution">
    <text evidence="1">The sequence shown here is derived from an EMBL/GenBank/DDBJ whole genome shotgun (WGS) entry which is preliminary data.</text>
</comment>
<dbReference type="Proteomes" id="UP000324611">
    <property type="component" value="Unassembled WGS sequence"/>
</dbReference>
<sequence length="391" mass="44484">MKTVYRLYMLIMAIMIAQLSFGQVKNNDLSYTSVDPRPFADAAGHWYSIADKSNMINALPGRPRYKPTEIVKIADNILLFQKANGGWPKNYDVFAILTDAQKDSVLAKKDVDNTTFDNGTTYTHITVLASVYTVTGAAKYKEAAIKGLDFILQAQYENGGWPQYYPLEKGKYSSHITFNDGAFGGIMELLKDIADGKPQYAFLDEKQRTQLVAAFNRAIPCIVKMQIDDTGKPTAWCQQYDEQTLQPVWARKFEPAAICNGESAGIVLFLMSIQHPSNEVKTAVQNAVNWFKESEILDTRIQTIPAERMVTPFRISTTDRVVVTDTAAPPIWTRYYELKTHRPIFCNRDSKIVYSLAEVARERRDGYAWYTYAPQKVLDKYPAWRKQWIGQ</sequence>
<proteinExistence type="predicted"/>
<dbReference type="NCBIfam" id="TIGR02474">
    <property type="entry name" value="pec_lyase"/>
    <property type="match status" value="1"/>
</dbReference>
<dbReference type="RefSeq" id="WP_149839585.1">
    <property type="nucleotide sequence ID" value="NZ_VUOC01000004.1"/>
</dbReference>
<dbReference type="Pfam" id="PF09492">
    <property type="entry name" value="Pec_lyase"/>
    <property type="match status" value="1"/>
</dbReference>
<accession>A0A5B2VFQ6</accession>